<evidence type="ECO:0000313" key="2">
    <source>
        <dbReference type="Proteomes" id="UP000321617"/>
    </source>
</evidence>
<dbReference type="AlphaFoldDB" id="A0A562VEU9"/>
<sequence length="187" mass="21586">MTAPRRRASDEALIENTGGDWRSWFAVLDAWGATTRRHADIAAHLAGEHRVPEWWAQTITVGYEQDRGMRLPGERPDGTFEIGVSVTVGLSSDEVFDWWDSADRRARWLPGDPLSPRTADRPRRLRFDFTPDDTRVAVELVSRGDHRAAVRLRHERLPDPETAATRREFWRDRLAELKTRAEAYRPM</sequence>
<gene>
    <name evidence="1" type="ORF">LX16_2076</name>
</gene>
<proteinExistence type="predicted"/>
<organism evidence="1 2">
    <name type="scientific">Stackebrandtia albiflava</name>
    <dbReference type="NCBI Taxonomy" id="406432"/>
    <lineage>
        <taxon>Bacteria</taxon>
        <taxon>Bacillati</taxon>
        <taxon>Actinomycetota</taxon>
        <taxon>Actinomycetes</taxon>
        <taxon>Glycomycetales</taxon>
        <taxon>Glycomycetaceae</taxon>
        <taxon>Stackebrandtia</taxon>
    </lineage>
</organism>
<evidence type="ECO:0008006" key="3">
    <source>
        <dbReference type="Google" id="ProtNLM"/>
    </source>
</evidence>
<dbReference type="Gene3D" id="3.30.530.20">
    <property type="match status" value="1"/>
</dbReference>
<reference evidence="1 2" key="1">
    <citation type="journal article" date="2013" name="Stand. Genomic Sci.">
        <title>Genomic Encyclopedia of Type Strains, Phase I: The one thousand microbial genomes (KMG-I) project.</title>
        <authorList>
            <person name="Kyrpides N.C."/>
            <person name="Woyke T."/>
            <person name="Eisen J.A."/>
            <person name="Garrity G."/>
            <person name="Lilburn T.G."/>
            <person name="Beck B.J."/>
            <person name="Whitman W.B."/>
            <person name="Hugenholtz P."/>
            <person name="Klenk H.P."/>
        </authorList>
    </citation>
    <scope>NUCLEOTIDE SEQUENCE [LARGE SCALE GENOMIC DNA]</scope>
    <source>
        <strain evidence="1 2">DSM 45044</strain>
    </source>
</reference>
<keyword evidence="2" id="KW-1185">Reference proteome</keyword>
<dbReference type="OrthoDB" id="3837807at2"/>
<name>A0A562VEU9_9ACTN</name>
<dbReference type="InterPro" id="IPR023393">
    <property type="entry name" value="START-like_dom_sf"/>
</dbReference>
<comment type="caution">
    <text evidence="1">The sequence shown here is derived from an EMBL/GenBank/DDBJ whole genome shotgun (WGS) entry which is preliminary data.</text>
</comment>
<dbReference type="EMBL" id="VLLL01000005">
    <property type="protein sequence ID" value="TWJ16347.1"/>
    <property type="molecule type" value="Genomic_DNA"/>
</dbReference>
<dbReference type="SUPFAM" id="SSF55961">
    <property type="entry name" value="Bet v1-like"/>
    <property type="match status" value="1"/>
</dbReference>
<protein>
    <recommendedName>
        <fullName evidence="3">Activator of Hsp90 ATPase-like protein</fullName>
    </recommendedName>
</protein>
<dbReference type="Proteomes" id="UP000321617">
    <property type="component" value="Unassembled WGS sequence"/>
</dbReference>
<evidence type="ECO:0000313" key="1">
    <source>
        <dbReference type="EMBL" id="TWJ16347.1"/>
    </source>
</evidence>
<accession>A0A562VEU9</accession>
<dbReference type="RefSeq" id="WP_147136621.1">
    <property type="nucleotide sequence ID" value="NZ_BAABIJ010000001.1"/>
</dbReference>